<feature type="compositionally biased region" description="Polar residues" evidence="1">
    <location>
        <begin position="1011"/>
        <end position="1022"/>
    </location>
</feature>
<feature type="region of interest" description="Disordered" evidence="1">
    <location>
        <begin position="815"/>
        <end position="1022"/>
    </location>
</feature>
<gene>
    <name evidence="2" type="ORF">D9756_005605</name>
</gene>
<keyword evidence="3" id="KW-1185">Reference proteome</keyword>
<evidence type="ECO:0000313" key="3">
    <source>
        <dbReference type="Proteomes" id="UP000559027"/>
    </source>
</evidence>
<dbReference type="Proteomes" id="UP000559027">
    <property type="component" value="Unassembled WGS sequence"/>
</dbReference>
<name>A0A8H5DA13_9AGAR</name>
<dbReference type="EMBL" id="JAACJO010000008">
    <property type="protein sequence ID" value="KAF5355027.1"/>
    <property type="molecule type" value="Genomic_DNA"/>
</dbReference>
<dbReference type="AlphaFoldDB" id="A0A8H5DA13"/>
<feature type="compositionally biased region" description="Basic and acidic residues" evidence="1">
    <location>
        <begin position="929"/>
        <end position="943"/>
    </location>
</feature>
<sequence>MGALTTAAGPTTTTTVPTMTSIDVAGSVLKGKATHRSWPQLPEELVRHIATYYLWNCAVSAYVPQTWDSRELWHPRILYSSLRDAFDLERTLMCVCPQWGLALESHLFWQQAITLIDPTDSLTHLSIIAPPQHSYTARPYRLSPYRHYRQIITCSCLVCRINNPATSRALMNAKRTINSYLFGGLIPLCREHEHRKLAFCGLCLRESQVFEFANNPALYATGGGALVNEVGILENEDDETFPGVEATCRSCRHEWLWKKAAASPLDQAALGGPELCSDDWETRQSVDGFIELAEGTVVDVINLAREKYWLRRETRLGDMMQQALAAAKFNSSSNTTTSLRSSTTLRAAYGTTQQWPGDDEVAEEELLEEEEESSGEEDTELMQLEEGGVKDLALGDWARTRILDGYWISPADLWYRHHVPGKPLDVPAVHPCPWTLDSSRSSPVIATTTTIDTEHDPAEEQQHPSPSTTKAPIPPSFNLCEQAFIAHGQQLRLILLPAMKNIVRRIAIECALDNLELSPGSGMVTDPTLRASRMSLEEVMRLLREEEGVWYEGYDWVERRRSDIEREQSEHQRRRSGVVEEHEDAEGCSPQSTTGGRERGDSSSSSVGSTTTSPVLSTTTLQTTPSPPPLSTTDESDNNNNAKTKDCLPPSPLAVAMVLPTAEEVIQNKVLIPVEQVLNPPKVLRSIPHVPVTVAHLPQFSLDAFKNIWREACSPLYHCRCRICERAVAAANTAANTSPTTHHRQVPPPPPPSSPPRQTGSPIVLQQPYRTQSKRAQSPVQIQLREVSVFEYEFAGAEENYDGVREAIDDFDEVEEEEGVEYDSEDLESVSSSAWSLSRGGRGGAAERLREEEEEEEEAGEGGGRGVTLRIPPVVTVSGRTRKRSSDELDDNDDHHEDRKEDRHSGGRVGSPTKRQRKNAPLNTSATLHADRVERVQRKRSSEELDDGSEEDDDSDQRERVSTRRSVKQKKRPRIGDLSVEGEAEVEGEREGRSRSSTTTSNDHDGGGSRSPGSVTASEEGD</sequence>
<feature type="compositionally biased region" description="Pro residues" evidence="1">
    <location>
        <begin position="746"/>
        <end position="755"/>
    </location>
</feature>
<protein>
    <submittedName>
        <fullName evidence="2">Uncharacterized protein</fullName>
    </submittedName>
</protein>
<accession>A0A8H5DA13</accession>
<feature type="compositionally biased region" description="Low complexity" evidence="1">
    <location>
        <begin position="602"/>
        <end position="624"/>
    </location>
</feature>
<feature type="region of interest" description="Disordered" evidence="1">
    <location>
        <begin position="565"/>
        <end position="649"/>
    </location>
</feature>
<proteinExistence type="predicted"/>
<feature type="compositionally biased region" description="Acidic residues" evidence="1">
    <location>
        <begin position="815"/>
        <end position="828"/>
    </location>
</feature>
<feature type="compositionally biased region" description="Low complexity" evidence="1">
    <location>
        <begin position="829"/>
        <end position="839"/>
    </location>
</feature>
<feature type="compositionally biased region" description="Basic and acidic residues" evidence="1">
    <location>
        <begin position="893"/>
        <end position="905"/>
    </location>
</feature>
<feature type="compositionally biased region" description="Basic and acidic residues" evidence="1">
    <location>
        <begin position="452"/>
        <end position="462"/>
    </location>
</feature>
<dbReference type="OrthoDB" id="3158970at2759"/>
<comment type="caution">
    <text evidence="2">The sequence shown here is derived from an EMBL/GenBank/DDBJ whole genome shotgun (WGS) entry which is preliminary data.</text>
</comment>
<feature type="region of interest" description="Disordered" evidence="1">
    <location>
        <begin position="735"/>
        <end position="762"/>
    </location>
</feature>
<reference evidence="2 3" key="1">
    <citation type="journal article" date="2020" name="ISME J.">
        <title>Uncovering the hidden diversity of litter-decomposition mechanisms in mushroom-forming fungi.</title>
        <authorList>
            <person name="Floudas D."/>
            <person name="Bentzer J."/>
            <person name="Ahren D."/>
            <person name="Johansson T."/>
            <person name="Persson P."/>
            <person name="Tunlid A."/>
        </authorList>
    </citation>
    <scope>NUCLEOTIDE SEQUENCE [LARGE SCALE GENOMIC DNA]</scope>
    <source>
        <strain evidence="2 3">CBS 146.42</strain>
    </source>
</reference>
<organism evidence="2 3">
    <name type="scientific">Leucocoprinus leucothites</name>
    <dbReference type="NCBI Taxonomy" id="201217"/>
    <lineage>
        <taxon>Eukaryota</taxon>
        <taxon>Fungi</taxon>
        <taxon>Dikarya</taxon>
        <taxon>Basidiomycota</taxon>
        <taxon>Agaricomycotina</taxon>
        <taxon>Agaricomycetes</taxon>
        <taxon>Agaricomycetidae</taxon>
        <taxon>Agaricales</taxon>
        <taxon>Agaricineae</taxon>
        <taxon>Agaricaceae</taxon>
        <taxon>Leucocoprinus</taxon>
    </lineage>
</organism>
<feature type="region of interest" description="Disordered" evidence="1">
    <location>
        <begin position="452"/>
        <end position="472"/>
    </location>
</feature>
<feature type="compositionally biased region" description="Basic residues" evidence="1">
    <location>
        <begin position="963"/>
        <end position="973"/>
    </location>
</feature>
<evidence type="ECO:0000256" key="1">
    <source>
        <dbReference type="SAM" id="MobiDB-lite"/>
    </source>
</evidence>
<feature type="compositionally biased region" description="Acidic residues" evidence="1">
    <location>
        <begin position="944"/>
        <end position="956"/>
    </location>
</feature>
<evidence type="ECO:0000313" key="2">
    <source>
        <dbReference type="EMBL" id="KAF5355027.1"/>
    </source>
</evidence>